<feature type="domain" description="Endonuclease/exonuclease/phosphatase" evidence="4">
    <location>
        <begin position="45"/>
        <end position="397"/>
    </location>
</feature>
<feature type="compositionally biased region" description="Low complexity" evidence="1">
    <location>
        <begin position="412"/>
        <end position="430"/>
    </location>
</feature>
<dbReference type="Pfam" id="PF03372">
    <property type="entry name" value="Exo_endo_phos"/>
    <property type="match status" value="1"/>
</dbReference>
<keyword evidence="2" id="KW-0812">Transmembrane</keyword>
<feature type="chain" id="PRO_5045487889" description="Endonuclease/exonuclease/phosphatase domain-containing protein" evidence="3">
    <location>
        <begin position="26"/>
        <end position="510"/>
    </location>
</feature>
<feature type="compositionally biased region" description="Low complexity" evidence="1">
    <location>
        <begin position="442"/>
        <end position="465"/>
    </location>
</feature>
<organism evidence="5 6">
    <name type="scientific">Arcanobacterium wilhelmae</name>
    <dbReference type="NCBI Taxonomy" id="1803177"/>
    <lineage>
        <taxon>Bacteria</taxon>
        <taxon>Bacillati</taxon>
        <taxon>Actinomycetota</taxon>
        <taxon>Actinomycetes</taxon>
        <taxon>Actinomycetales</taxon>
        <taxon>Actinomycetaceae</taxon>
        <taxon>Arcanobacterium</taxon>
    </lineage>
</organism>
<protein>
    <recommendedName>
        <fullName evidence="4">Endonuclease/exonuclease/phosphatase domain-containing protein</fullName>
    </recommendedName>
</protein>
<dbReference type="RefSeq" id="WP_278059135.1">
    <property type="nucleotide sequence ID" value="NZ_CP121247.1"/>
</dbReference>
<evidence type="ECO:0000256" key="2">
    <source>
        <dbReference type="SAM" id="Phobius"/>
    </source>
</evidence>
<feature type="signal peptide" evidence="3">
    <location>
        <begin position="1"/>
        <end position="25"/>
    </location>
</feature>
<evidence type="ECO:0000313" key="5">
    <source>
        <dbReference type="EMBL" id="MDP9801270.1"/>
    </source>
</evidence>
<accession>A0ABT9NCN9</accession>
<dbReference type="InterPro" id="IPR005135">
    <property type="entry name" value="Endo/exonuclease/phosphatase"/>
</dbReference>
<gene>
    <name evidence="5" type="ORF">J2S49_001346</name>
</gene>
<feature type="compositionally biased region" description="Polar residues" evidence="1">
    <location>
        <begin position="432"/>
        <end position="441"/>
    </location>
</feature>
<feature type="region of interest" description="Disordered" evidence="1">
    <location>
        <begin position="316"/>
        <end position="348"/>
    </location>
</feature>
<keyword evidence="6" id="KW-1185">Reference proteome</keyword>
<feature type="compositionally biased region" description="Polar residues" evidence="1">
    <location>
        <begin position="466"/>
        <end position="475"/>
    </location>
</feature>
<dbReference type="Gene3D" id="3.60.10.10">
    <property type="entry name" value="Endonuclease/exonuclease/phosphatase"/>
    <property type="match status" value="1"/>
</dbReference>
<feature type="compositionally biased region" description="Basic and acidic residues" evidence="1">
    <location>
        <begin position="334"/>
        <end position="348"/>
    </location>
</feature>
<dbReference type="InterPro" id="IPR036691">
    <property type="entry name" value="Endo/exonu/phosph_ase_sf"/>
</dbReference>
<evidence type="ECO:0000256" key="1">
    <source>
        <dbReference type="SAM" id="MobiDB-lite"/>
    </source>
</evidence>
<keyword evidence="2" id="KW-0472">Membrane</keyword>
<keyword evidence="3" id="KW-0732">Signal</keyword>
<proteinExistence type="predicted"/>
<reference evidence="5 6" key="1">
    <citation type="submission" date="2023-07" db="EMBL/GenBank/DDBJ databases">
        <title>Sequencing the genomes of 1000 actinobacteria strains.</title>
        <authorList>
            <person name="Klenk H.-P."/>
        </authorList>
    </citation>
    <scope>NUCLEOTIDE SEQUENCE [LARGE SCALE GENOMIC DNA]</scope>
    <source>
        <strain evidence="5 6">DSM 102162</strain>
    </source>
</reference>
<dbReference type="SUPFAM" id="SSF56219">
    <property type="entry name" value="DNase I-like"/>
    <property type="match status" value="1"/>
</dbReference>
<evidence type="ECO:0000256" key="3">
    <source>
        <dbReference type="SAM" id="SignalP"/>
    </source>
</evidence>
<feature type="transmembrane region" description="Helical" evidence="2">
    <location>
        <begin position="479"/>
        <end position="506"/>
    </location>
</feature>
<dbReference type="Proteomes" id="UP001235966">
    <property type="component" value="Unassembled WGS sequence"/>
</dbReference>
<evidence type="ECO:0000313" key="6">
    <source>
        <dbReference type="Proteomes" id="UP001235966"/>
    </source>
</evidence>
<feature type="region of interest" description="Disordered" evidence="1">
    <location>
        <begin position="412"/>
        <end position="475"/>
    </location>
</feature>
<name>A0ABT9NCN9_9ACTO</name>
<sequence length="510" mass="54341">MKKYTRALAIAAALPLMATAPIAAAQQTPAPASGETHTKTIRVATFNASLNRNSLGELQRDLSSPDNQQAKNAAETIQRNAPDIVLVNEFDYDAAGTSVDLFRKNYLEVSHNGAPAQKYPYAWHGPVNTGVDSGFDLNNNGKLGEPDDGWGFGLFPGQYGFVVYSKYPIKMDQVRTFQKFLWKDMPGNLMPMNPDGTPFYSPDETAAFPLSSKTHADIPVDVNGTTVHVLADHPTPPIDGPEKRNSHRNFDEIRLWADYISGTADYLYDDAGKKGSLPKDANFVIVGDHNSDPIDGGSWPGAIAQLLENPRVVDTLPTSEGGPAAAKLQGQANDTHKSDPKYDTADFSDKSVGNLRVDYVLPNAGTKVLDAKVFWPLPGSELERLVGYSYPLPTSDHRLVYADLQFPATVVAKPAPAPTGEPTATPSPTTKPEPTQKATQDPTPTTSATNTAPTSAAPTSSAVPSQDSPSASPQRGGNLAFTGASVAVVGVIGLVLLAAGVVIAILRKRK</sequence>
<comment type="caution">
    <text evidence="5">The sequence shown here is derived from an EMBL/GenBank/DDBJ whole genome shotgun (WGS) entry which is preliminary data.</text>
</comment>
<evidence type="ECO:0000259" key="4">
    <source>
        <dbReference type="Pfam" id="PF03372"/>
    </source>
</evidence>
<dbReference type="EMBL" id="JAUSQW010000001">
    <property type="protein sequence ID" value="MDP9801270.1"/>
    <property type="molecule type" value="Genomic_DNA"/>
</dbReference>
<keyword evidence="2" id="KW-1133">Transmembrane helix</keyword>